<feature type="compositionally biased region" description="Low complexity" evidence="1">
    <location>
        <begin position="9"/>
        <end position="21"/>
    </location>
</feature>
<dbReference type="GO" id="GO:0016592">
    <property type="term" value="C:mediator complex"/>
    <property type="evidence" value="ECO:0007669"/>
    <property type="project" value="InterPro"/>
</dbReference>
<evidence type="ECO:0008006" key="4">
    <source>
        <dbReference type="Google" id="ProtNLM"/>
    </source>
</evidence>
<dbReference type="InterPro" id="IPR038795">
    <property type="entry name" value="MED8_plant"/>
</dbReference>
<organism evidence="2 3">
    <name type="scientific">Chenopodium quinoa</name>
    <name type="common">Quinoa</name>
    <dbReference type="NCBI Taxonomy" id="63459"/>
    <lineage>
        <taxon>Eukaryota</taxon>
        <taxon>Viridiplantae</taxon>
        <taxon>Streptophyta</taxon>
        <taxon>Embryophyta</taxon>
        <taxon>Tracheophyta</taxon>
        <taxon>Spermatophyta</taxon>
        <taxon>Magnoliopsida</taxon>
        <taxon>eudicotyledons</taxon>
        <taxon>Gunneridae</taxon>
        <taxon>Pentapetalae</taxon>
        <taxon>Caryophyllales</taxon>
        <taxon>Chenopodiaceae</taxon>
        <taxon>Chenopodioideae</taxon>
        <taxon>Atripliceae</taxon>
        <taxon>Chenopodium</taxon>
    </lineage>
</organism>
<dbReference type="AlphaFoldDB" id="A0A803KQN7"/>
<evidence type="ECO:0000256" key="1">
    <source>
        <dbReference type="SAM" id="MobiDB-lite"/>
    </source>
</evidence>
<reference evidence="2" key="1">
    <citation type="journal article" date="2017" name="Nature">
        <title>The genome of Chenopodium quinoa.</title>
        <authorList>
            <person name="Jarvis D.E."/>
            <person name="Ho Y.S."/>
            <person name="Lightfoot D.J."/>
            <person name="Schmoeckel S.M."/>
            <person name="Li B."/>
            <person name="Borm T.J.A."/>
            <person name="Ohyanagi H."/>
            <person name="Mineta K."/>
            <person name="Michell C.T."/>
            <person name="Saber N."/>
            <person name="Kharbatia N.M."/>
            <person name="Rupper R.R."/>
            <person name="Sharp A.R."/>
            <person name="Dally N."/>
            <person name="Boughton B.A."/>
            <person name="Woo Y.H."/>
            <person name="Gao G."/>
            <person name="Schijlen E.G.W.M."/>
            <person name="Guo X."/>
            <person name="Momin A.A."/>
            <person name="Negrao S."/>
            <person name="Al-Babili S."/>
            <person name="Gehring C."/>
            <person name="Roessner U."/>
            <person name="Jung C."/>
            <person name="Murphy K."/>
            <person name="Arold S.T."/>
            <person name="Gojobori T."/>
            <person name="van der Linden C.G."/>
            <person name="van Loo E.N."/>
            <person name="Jellen E.N."/>
            <person name="Maughan P.J."/>
            <person name="Tester M."/>
        </authorList>
    </citation>
    <scope>NUCLEOTIDE SEQUENCE [LARGE SCALE GENOMIC DNA]</scope>
    <source>
        <strain evidence="2">cv. PI 614886</strain>
    </source>
</reference>
<dbReference type="Proteomes" id="UP000596660">
    <property type="component" value="Unplaced"/>
</dbReference>
<name>A0A803KQN7_CHEQI</name>
<dbReference type="PANTHER" id="PTHR35552:SF1">
    <property type="entry name" value="MEDIATOR OF RNA POLYMERASE II TRANSCRIPTION SUBUNIT 8"/>
    <property type="match status" value="1"/>
</dbReference>
<evidence type="ECO:0000313" key="3">
    <source>
        <dbReference type="Proteomes" id="UP000596660"/>
    </source>
</evidence>
<feature type="compositionally biased region" description="Low complexity" evidence="1">
    <location>
        <begin position="291"/>
        <end position="303"/>
    </location>
</feature>
<feature type="region of interest" description="Disordered" evidence="1">
    <location>
        <begin position="1"/>
        <end position="29"/>
    </location>
</feature>
<dbReference type="Gramene" id="AUR62001343-RA">
    <property type="protein sequence ID" value="AUR62001343-RA:cds"/>
    <property type="gene ID" value="AUR62001343"/>
</dbReference>
<feature type="region of interest" description="Disordered" evidence="1">
    <location>
        <begin position="450"/>
        <end position="470"/>
    </location>
</feature>
<reference evidence="2" key="2">
    <citation type="submission" date="2021-03" db="UniProtKB">
        <authorList>
            <consortium name="EnsemblPlants"/>
        </authorList>
    </citation>
    <scope>IDENTIFICATION</scope>
</reference>
<accession>A0A803KQN7</accession>
<dbReference type="PANTHER" id="PTHR35552">
    <property type="entry name" value="MEDIATOR OF RNA POLYMERASE II TRANSCRIPTION SUBUNIT 8"/>
    <property type="match status" value="1"/>
</dbReference>
<feature type="compositionally biased region" description="Polar residues" evidence="1">
    <location>
        <begin position="259"/>
        <end position="284"/>
    </location>
</feature>
<proteinExistence type="predicted"/>
<dbReference type="EnsemblPlants" id="AUR62001343-RA">
    <property type="protein sequence ID" value="AUR62001343-RA:cds"/>
    <property type="gene ID" value="AUR62001343"/>
</dbReference>
<dbReference type="OMA" id="GYGNMQT"/>
<sequence>MDAMMGTLQDQNQAASQQQQPPQQPPQPAKVVEKLNSAVQQQLNLESVKTRAISLFKAISRILEDFDVLSRSNALPKWQDVVGQFSMVNLELFNIVEDIKKVSKAFVVHPRNVNAENATVLPVMLSSKLLPEMEVDDNSKREQLLLGMQNLPIPTQIDKLKGRIDMIAAACESAEKVIADTRKAYGLDTRQRMSTVPTLDKAFSAKIQEKENLLRAAVNHGEGLRLPADQRHATSPLPSHLVDVLTVVDGTQTYGDGSGMYSKSTPPMLSSSHSNQGTPMQASGGQHLGRSVPSPSTGTVPSSFENTASPMQYANSPRSDAGSVFCTGNIRACIIFCYSYAIFLNLIFSTVLQGQNQMQFSQQSASQQYQGRQLPTGHIGQTQLNQGTQLNRHIGQFSGAANTALFNAAQNSPNAPVFALPGGNTQRTHPSQMLSDQMFNIGANPASMMSLPQQQQVPQAAFGSMSQNSQNLQSNMVPLQNASQNLQNFQQQRQQNQQ</sequence>
<evidence type="ECO:0000313" key="2">
    <source>
        <dbReference type="EnsemblPlants" id="AUR62001343-RA:cds"/>
    </source>
</evidence>
<keyword evidence="3" id="KW-1185">Reference proteome</keyword>
<protein>
    <recommendedName>
        <fullName evidence="4">Mediator of RNA polymerase II transcription subunit 8</fullName>
    </recommendedName>
</protein>
<feature type="region of interest" description="Disordered" evidence="1">
    <location>
        <begin position="259"/>
        <end position="312"/>
    </location>
</feature>